<keyword evidence="5" id="KW-1185">Reference proteome</keyword>
<dbReference type="EMBL" id="MVBO01000110">
    <property type="protein sequence ID" value="OZJ03023.1"/>
    <property type="molecule type" value="Genomic_DNA"/>
</dbReference>
<protein>
    <submittedName>
        <fullName evidence="4">Uncharacterized protein</fullName>
    </submittedName>
</protein>
<dbReference type="Proteomes" id="UP000242875">
    <property type="component" value="Unassembled WGS sequence"/>
</dbReference>
<name>A0A261XXC7_9FUNG</name>
<keyword evidence="2" id="KW-0472">Membrane</keyword>
<sequence length="395" mass="42992">MLVALLLCVLPGALAALGQACNPQLSHLDQASMTYMDACLDPTLSCQPQGNSTTTGTCVYKVCANTDYIKNWPTNVQFPVRCNGTQYCPDNGLGCQPLIPTGSRCEYARDDECQGADGKGLNAICLNYVCNVKAAALGAPCELDEFTYIYYYRSDSGYQQIVQRDNCTTNTYCNAQFNVSHTGTCVPAFADGQACTQDRMCMSQNCNNDGAGGPGVCANPPDAFKVVPLWTWATIGAAIIVFMIIVLLGLWLLHRFQSRREHNKIKLFYEQQELFKQQNNINERGSIYLSTPSMVDLGGKRHSMSSLSLSSNNPRSQIRSPGSNSSSIFRYSTAGADLSPGHPMLGSRLSSASIGAESSGYEDDDAQARPRFRSQGSLGNNSERGLLQTNRKSYL</sequence>
<comment type="caution">
    <text evidence="4">The sequence shown here is derived from an EMBL/GenBank/DDBJ whole genome shotgun (WGS) entry which is preliminary data.</text>
</comment>
<dbReference type="OrthoDB" id="195231at2759"/>
<feature type="region of interest" description="Disordered" evidence="1">
    <location>
        <begin position="302"/>
        <end position="326"/>
    </location>
</feature>
<feature type="chain" id="PRO_5012853972" evidence="3">
    <location>
        <begin position="16"/>
        <end position="395"/>
    </location>
</feature>
<keyword evidence="2" id="KW-1133">Transmembrane helix</keyword>
<feature type="signal peptide" evidence="3">
    <location>
        <begin position="1"/>
        <end position="15"/>
    </location>
</feature>
<gene>
    <name evidence="4" type="ORF">BZG36_03980</name>
</gene>
<evidence type="ECO:0000256" key="2">
    <source>
        <dbReference type="SAM" id="Phobius"/>
    </source>
</evidence>
<accession>A0A261XXC7</accession>
<evidence type="ECO:0000256" key="1">
    <source>
        <dbReference type="SAM" id="MobiDB-lite"/>
    </source>
</evidence>
<organism evidence="4 5">
    <name type="scientific">Bifiguratus adelaidae</name>
    <dbReference type="NCBI Taxonomy" id="1938954"/>
    <lineage>
        <taxon>Eukaryota</taxon>
        <taxon>Fungi</taxon>
        <taxon>Fungi incertae sedis</taxon>
        <taxon>Mucoromycota</taxon>
        <taxon>Mucoromycotina</taxon>
        <taxon>Endogonomycetes</taxon>
        <taxon>Endogonales</taxon>
        <taxon>Endogonales incertae sedis</taxon>
        <taxon>Bifiguratus</taxon>
    </lineage>
</organism>
<feature type="transmembrane region" description="Helical" evidence="2">
    <location>
        <begin position="229"/>
        <end position="253"/>
    </location>
</feature>
<feature type="compositionally biased region" description="Polar residues" evidence="1">
    <location>
        <begin position="312"/>
        <end position="326"/>
    </location>
</feature>
<reference evidence="4 5" key="1">
    <citation type="journal article" date="2017" name="Mycologia">
        <title>Bifiguratus adelaidae, gen. et sp. nov., a new member of Mucoromycotina in endophytic and soil-dwelling habitats.</title>
        <authorList>
            <person name="Torres-Cruz T.J."/>
            <person name="Billingsley Tobias T.L."/>
            <person name="Almatruk M."/>
            <person name="Hesse C."/>
            <person name="Kuske C.R."/>
            <person name="Desiro A."/>
            <person name="Benucci G.M."/>
            <person name="Bonito G."/>
            <person name="Stajich J.E."/>
            <person name="Dunlap C."/>
            <person name="Arnold A.E."/>
            <person name="Porras-Alfaro A."/>
        </authorList>
    </citation>
    <scope>NUCLEOTIDE SEQUENCE [LARGE SCALE GENOMIC DNA]</scope>
    <source>
        <strain evidence="4 5">AZ0501</strain>
    </source>
</reference>
<feature type="compositionally biased region" description="Polar residues" evidence="1">
    <location>
        <begin position="374"/>
        <end position="395"/>
    </location>
</feature>
<dbReference type="AlphaFoldDB" id="A0A261XXC7"/>
<evidence type="ECO:0000256" key="3">
    <source>
        <dbReference type="SAM" id="SignalP"/>
    </source>
</evidence>
<evidence type="ECO:0000313" key="4">
    <source>
        <dbReference type="EMBL" id="OZJ03023.1"/>
    </source>
</evidence>
<keyword evidence="3" id="KW-0732">Signal</keyword>
<feature type="region of interest" description="Disordered" evidence="1">
    <location>
        <begin position="340"/>
        <end position="395"/>
    </location>
</feature>
<keyword evidence="2" id="KW-0812">Transmembrane</keyword>
<evidence type="ECO:0000313" key="5">
    <source>
        <dbReference type="Proteomes" id="UP000242875"/>
    </source>
</evidence>
<proteinExistence type="predicted"/>